<evidence type="ECO:0008006" key="4">
    <source>
        <dbReference type="Google" id="ProtNLM"/>
    </source>
</evidence>
<dbReference type="RefSeq" id="WP_071505335.1">
    <property type="nucleotide sequence ID" value="NZ_MORL01000016.1"/>
</dbReference>
<keyword evidence="1" id="KW-0732">Signal</keyword>
<gene>
    <name evidence="2" type="ORF">BLX24_21805</name>
</gene>
<sequence>MAALCLLLAVCLLPLTTLMAQTTNWTGGSGNAWNNAGNWDNGVPTATLNAVISGTATVQPVLSTMAEAKYVEVKDGASLTITATGSLSLNGSTTYGLLNSGTVLSAGAISIGNSVAVTLSGILNGGTGSFTNAVGGSITINRAGGSGGLNNSGTFVNDGLITIGNIEFNNQNDIENYATFINSATGIIRMDRGTSNGLWNLSGSFTNDGKIFVGLIANTGTGILNYAPFRNNTGAEIHITRVPNAIVTTSGFVNSATITVGASASVSSSGVRLTSTGSFTNTGAGLIQIDNTGSTAILTAGVLANSAGIRIGSLGTVAGQGISNSGSFTNASGGNISINRTGTGVGGDGVFNGGSATFVNASALTIGDVAFVGQDDIYNAGSFTNTTTGIIRLDRALGNGLWNLPNSRFRNDGKLIIGSVTNMGVGMLCTGTLFMNSAGAEIHIDRVTRGMTNVEVFSNAGLMRIGAVVPPSELAILNVKTQSGHQALFTNQVCGIIEAFAPVSHQDGSFTNDGLLTVSSSQISQELPVSATIINNGTISYPQGNPIANVENNDLIIPQVTSCSAVYANALQIGGSNSFSIGTTWYRDAALTQPAGTYNPATNTFTANSLPAGVTILYASVTDNVNTCTRTVAVGVNQQQPGSASIQSLLAATSACPYRLEAVATGTSFVFTGPGVATPGVATPGRYVFSTIYRNPGTYSVEGLVVKEPGTYTLTVMSGNSCGVGTASQSVTISANRCP</sequence>
<dbReference type="OrthoDB" id="972285at2"/>
<evidence type="ECO:0000313" key="3">
    <source>
        <dbReference type="Proteomes" id="UP000181790"/>
    </source>
</evidence>
<feature type="chain" id="PRO_5010335261" description="Ig-like domain-containing protein" evidence="1">
    <location>
        <begin position="21"/>
        <end position="739"/>
    </location>
</feature>
<protein>
    <recommendedName>
        <fullName evidence="4">Ig-like domain-containing protein</fullName>
    </recommendedName>
</protein>
<name>A0A1S2VE42_9BACT</name>
<feature type="signal peptide" evidence="1">
    <location>
        <begin position="1"/>
        <end position="20"/>
    </location>
</feature>
<comment type="caution">
    <text evidence="2">The sequence shown here is derived from an EMBL/GenBank/DDBJ whole genome shotgun (WGS) entry which is preliminary data.</text>
</comment>
<reference evidence="2 3" key="1">
    <citation type="submission" date="2016-10" db="EMBL/GenBank/DDBJ databases">
        <title>Arsenicibacter rosenii gen. nov., sp. nov., an efficient arsenic-methylating bacterium isolated from an arsenic-contaminated paddy soil.</title>
        <authorList>
            <person name="Huang K."/>
        </authorList>
    </citation>
    <scope>NUCLEOTIDE SEQUENCE [LARGE SCALE GENOMIC DNA]</scope>
    <source>
        <strain evidence="2 3">SM-1</strain>
    </source>
</reference>
<dbReference type="Proteomes" id="UP000181790">
    <property type="component" value="Unassembled WGS sequence"/>
</dbReference>
<evidence type="ECO:0000313" key="2">
    <source>
        <dbReference type="EMBL" id="OIN56993.1"/>
    </source>
</evidence>
<keyword evidence="3" id="KW-1185">Reference proteome</keyword>
<accession>A0A1S2VE42</accession>
<proteinExistence type="predicted"/>
<dbReference type="AlphaFoldDB" id="A0A1S2VE42"/>
<evidence type="ECO:0000256" key="1">
    <source>
        <dbReference type="SAM" id="SignalP"/>
    </source>
</evidence>
<organism evidence="2 3">
    <name type="scientific">Arsenicibacter rosenii</name>
    <dbReference type="NCBI Taxonomy" id="1750698"/>
    <lineage>
        <taxon>Bacteria</taxon>
        <taxon>Pseudomonadati</taxon>
        <taxon>Bacteroidota</taxon>
        <taxon>Cytophagia</taxon>
        <taxon>Cytophagales</taxon>
        <taxon>Spirosomataceae</taxon>
        <taxon>Arsenicibacter</taxon>
    </lineage>
</organism>
<dbReference type="EMBL" id="MORL01000016">
    <property type="protein sequence ID" value="OIN56993.1"/>
    <property type="molecule type" value="Genomic_DNA"/>
</dbReference>